<dbReference type="EMBL" id="JZWT02000008">
    <property type="protein sequence ID" value="MFB6490409.1"/>
    <property type="molecule type" value="Genomic_DNA"/>
</dbReference>
<comment type="caution">
    <text evidence="1">The sequence shown here is derived from an EMBL/GenBank/DDBJ whole genome shotgun (WGS) entry which is preliminary data.</text>
</comment>
<reference evidence="1" key="1">
    <citation type="submission" date="2024-07" db="EMBL/GenBank/DDBJ databases">
        <title>Metagenome and Metagenome-Assembled Genomes of Archaea from a hot spring from the geothermal field of Los Azufres, Mexico.</title>
        <authorList>
            <person name="Marin-Paredes R."/>
            <person name="Martinez-Romero E."/>
            <person name="Servin-Garciduenas L.E."/>
        </authorList>
    </citation>
    <scope>NUCLEOTIDE SEQUENCE</scope>
</reference>
<proteinExistence type="predicted"/>
<evidence type="ECO:0000313" key="2">
    <source>
        <dbReference type="Proteomes" id="UP000033636"/>
    </source>
</evidence>
<gene>
    <name evidence="1" type="ORF">TU35_004025</name>
</gene>
<protein>
    <submittedName>
        <fullName evidence="1">Uncharacterized protein</fullName>
    </submittedName>
</protein>
<name>A0ACC6V020_9CREN</name>
<accession>A0ACC6V020</accession>
<dbReference type="Proteomes" id="UP000033636">
    <property type="component" value="Unassembled WGS sequence"/>
</dbReference>
<organism evidence="1 2">
    <name type="scientific">Thermoproteus sp. AZ2</name>
    <dbReference type="NCBI Taxonomy" id="1609232"/>
    <lineage>
        <taxon>Archaea</taxon>
        <taxon>Thermoproteota</taxon>
        <taxon>Thermoprotei</taxon>
        <taxon>Thermoproteales</taxon>
        <taxon>Thermoproteaceae</taxon>
        <taxon>Thermoproteus</taxon>
    </lineage>
</organism>
<evidence type="ECO:0000313" key="1">
    <source>
        <dbReference type="EMBL" id="MFB6490409.1"/>
    </source>
</evidence>
<sequence length="134" mass="14938">MILQLSIWAPIAGIIIALIIVIVLLYKRGQAPVAPAPAREAGVYTPGEQEILRQLSDMRERLEKFIPPFARTGYVPGSASEIAQLLGFSYIRVGDQEYGNLPEGFDKYLEIDAELAQLKIGDKYIYVIKKDSKN</sequence>